<evidence type="ECO:0000256" key="2">
    <source>
        <dbReference type="ARBA" id="ARBA00022525"/>
    </source>
</evidence>
<dbReference type="InterPro" id="IPR050581">
    <property type="entry name" value="CRR_secretory_protein"/>
</dbReference>
<feature type="domain" description="Gnk2-homologous" evidence="6">
    <location>
        <begin position="160"/>
        <end position="267"/>
    </location>
</feature>
<name>R0I647_9BRAS</name>
<evidence type="ECO:0000313" key="8">
    <source>
        <dbReference type="Proteomes" id="UP000029121"/>
    </source>
</evidence>
<keyword evidence="2" id="KW-0964">Secreted</keyword>
<protein>
    <recommendedName>
        <fullName evidence="6">Gnk2-homologous domain-containing protein</fullName>
    </recommendedName>
</protein>
<dbReference type="InterPro" id="IPR002902">
    <property type="entry name" value="GNK2"/>
</dbReference>
<gene>
    <name evidence="7" type="ORF">CARUB_v10015105mg</name>
</gene>
<evidence type="ECO:0000256" key="5">
    <source>
        <dbReference type="ARBA" id="ARBA00038515"/>
    </source>
</evidence>
<keyword evidence="3" id="KW-0732">Signal</keyword>
<dbReference type="eggNOG" id="ENOG502QPWH">
    <property type="taxonomic scope" value="Eukaryota"/>
</dbReference>
<dbReference type="Gene3D" id="3.30.430.20">
    <property type="entry name" value="Gnk2 domain, C-X8-C-X2-C motif"/>
    <property type="match status" value="2"/>
</dbReference>
<dbReference type="Pfam" id="PF01657">
    <property type="entry name" value="Stress-antifung"/>
    <property type="match status" value="2"/>
</dbReference>
<comment type="similarity">
    <text evidence="5">Belongs to the cysteine-rich repeat secretory protein family.</text>
</comment>
<accession>R0I647</accession>
<dbReference type="PANTHER" id="PTHR32411:SF53">
    <property type="entry name" value="CYSTEINE-RICH REPEAT SECRETORY PROTEIN 18-RELATED"/>
    <property type="match status" value="1"/>
</dbReference>
<evidence type="ECO:0000256" key="3">
    <source>
        <dbReference type="ARBA" id="ARBA00022729"/>
    </source>
</evidence>
<dbReference type="InterPro" id="IPR038408">
    <property type="entry name" value="GNK2_sf"/>
</dbReference>
<dbReference type="AlphaFoldDB" id="R0I647"/>
<dbReference type="PANTHER" id="PTHR32411">
    <property type="entry name" value="CYSTEINE-RICH REPEAT SECRETORY PROTEIN 38-RELATED"/>
    <property type="match status" value="1"/>
</dbReference>
<dbReference type="STRING" id="81985.R0I647"/>
<dbReference type="EMBL" id="KB870807">
    <property type="protein sequence ID" value="EOA31878.1"/>
    <property type="molecule type" value="Genomic_DNA"/>
</dbReference>
<dbReference type="GO" id="GO:0005576">
    <property type="term" value="C:extracellular region"/>
    <property type="evidence" value="ECO:0007669"/>
    <property type="project" value="UniProtKB-SubCell"/>
</dbReference>
<proteinExistence type="inferred from homology"/>
<dbReference type="KEGG" id="crb:17893990"/>
<evidence type="ECO:0000259" key="6">
    <source>
        <dbReference type="PROSITE" id="PS51473"/>
    </source>
</evidence>
<comment type="subcellular location">
    <subcellularLocation>
        <location evidence="1">Secreted</location>
    </subcellularLocation>
</comment>
<feature type="domain" description="Gnk2-homologous" evidence="6">
    <location>
        <begin position="39"/>
        <end position="147"/>
    </location>
</feature>
<organism evidence="7 8">
    <name type="scientific">Capsella rubella</name>
    <dbReference type="NCBI Taxonomy" id="81985"/>
    <lineage>
        <taxon>Eukaryota</taxon>
        <taxon>Viridiplantae</taxon>
        <taxon>Streptophyta</taxon>
        <taxon>Embryophyta</taxon>
        <taxon>Tracheophyta</taxon>
        <taxon>Spermatophyta</taxon>
        <taxon>Magnoliopsida</taxon>
        <taxon>eudicotyledons</taxon>
        <taxon>Gunneridae</taxon>
        <taxon>Pentapetalae</taxon>
        <taxon>rosids</taxon>
        <taxon>malvids</taxon>
        <taxon>Brassicales</taxon>
        <taxon>Brassicaceae</taxon>
        <taxon>Camelineae</taxon>
        <taxon>Capsella</taxon>
    </lineage>
</organism>
<dbReference type="PROSITE" id="PS51473">
    <property type="entry name" value="GNK2"/>
    <property type="match status" value="2"/>
</dbReference>
<reference evidence="8" key="1">
    <citation type="journal article" date="2013" name="Nat. Genet.">
        <title>The Capsella rubella genome and the genomic consequences of rapid mating system evolution.</title>
        <authorList>
            <person name="Slotte T."/>
            <person name="Hazzouri K.M."/>
            <person name="Agren J.A."/>
            <person name="Koenig D."/>
            <person name="Maumus F."/>
            <person name="Guo Y.L."/>
            <person name="Steige K."/>
            <person name="Platts A.E."/>
            <person name="Escobar J.S."/>
            <person name="Newman L.K."/>
            <person name="Wang W."/>
            <person name="Mandakova T."/>
            <person name="Vello E."/>
            <person name="Smith L.M."/>
            <person name="Henz S.R."/>
            <person name="Steffen J."/>
            <person name="Takuno S."/>
            <person name="Brandvain Y."/>
            <person name="Coop G."/>
            <person name="Andolfatto P."/>
            <person name="Hu T.T."/>
            <person name="Blanchette M."/>
            <person name="Clark R.M."/>
            <person name="Quesneville H."/>
            <person name="Nordborg M."/>
            <person name="Gaut B.S."/>
            <person name="Lysak M.A."/>
            <person name="Jenkins J."/>
            <person name="Grimwood J."/>
            <person name="Chapman J."/>
            <person name="Prochnik S."/>
            <person name="Shu S."/>
            <person name="Rokhsar D."/>
            <person name="Schmutz J."/>
            <person name="Weigel D."/>
            <person name="Wright S.I."/>
        </authorList>
    </citation>
    <scope>NUCLEOTIDE SEQUENCE [LARGE SCALE GENOMIC DNA]</scope>
    <source>
        <strain evidence="8">cv. Monte Gargano</strain>
    </source>
</reference>
<dbReference type="Proteomes" id="UP000029121">
    <property type="component" value="Unassembled WGS sequence"/>
</dbReference>
<dbReference type="CDD" id="cd23509">
    <property type="entry name" value="Gnk2-like"/>
    <property type="match status" value="2"/>
</dbReference>
<sequence length="278" mass="31726">MHSSYYVSKRLILFPILVVAATQLLLLRSVSSLNLTNAYLQHKCLISQRKYKRGSDYEKALKDIVESYSVKPKDSYGFRTGFGQTAYGKEPHIVASTFQCRIDSRGPKCASCVATASSELLRKRCPRNKGALIWYDQCLVEFSSFDTMGRINYDDNFCLPSAKNMSGDSISFEDRVFLLSNLTTLAVTKIDDKIEGIKKPVLYAAGEKRIGRKNLYAMVQCSADLSDRGCDACLTHYMMHFQECWKHKQGVRVLSRSCSFRYELYPFINPKSPYYTKF</sequence>
<evidence type="ECO:0000313" key="7">
    <source>
        <dbReference type="EMBL" id="EOA31878.1"/>
    </source>
</evidence>
<evidence type="ECO:0000256" key="4">
    <source>
        <dbReference type="ARBA" id="ARBA00022737"/>
    </source>
</evidence>
<keyword evidence="4" id="KW-0677">Repeat</keyword>
<keyword evidence="8" id="KW-1185">Reference proteome</keyword>
<dbReference type="OrthoDB" id="1032015at2759"/>
<evidence type="ECO:0000256" key="1">
    <source>
        <dbReference type="ARBA" id="ARBA00004613"/>
    </source>
</evidence>